<accession>A0A269XYY8</accession>
<gene>
    <name evidence="2" type="ORF">B8X00_09920</name>
</gene>
<evidence type="ECO:0000313" key="3">
    <source>
        <dbReference type="Proteomes" id="UP000216151"/>
    </source>
</evidence>
<keyword evidence="3" id="KW-1185">Reference proteome</keyword>
<dbReference type="Proteomes" id="UP000216151">
    <property type="component" value="Unassembled WGS sequence"/>
</dbReference>
<evidence type="ECO:0000313" key="2">
    <source>
        <dbReference type="EMBL" id="PAK77646.1"/>
    </source>
</evidence>
<dbReference type="InterPro" id="IPR009553">
    <property type="entry name" value="DUF1173"/>
</dbReference>
<dbReference type="RefSeq" id="WP_095350032.1">
    <property type="nucleotide sequence ID" value="NZ_NCXK01000014.1"/>
</dbReference>
<sequence>MVEQWITLPGGERLNVGWKETQPARYEARLAAKRVENLKAAKGARAHCDCKIDLQIRQRDSRHHIAIWSGTGPSHAPDCIYHRAEADRSGRAAYVDGVIIEHDDVDEVIIRLRTSLRISAPDPEPRPAPPASPRPGKATQRQMTFLGLLHLLWEKSGLHYWHPGFEGHRTPAQAVARIRGFASLVIAGRTNVASVLIPFAPEYRQSGHLLQEAMSTARGKKRLLVIGFVEAAADHRWEPESLQISLAGQRGMFLSIPRQRWMAISRTLPSVDKTLQCGSNQSSVAALFLVTAETIRKGKSAGKVQAVIEDGAFTRVNTQMIPVESSHELVIADRLVAERRVFEKPMRFDASRDLVRPDFILRDTGRIAGFPMEVFGMNTEAYRERVAEKRAHYNCVFGDGGWWEWDAASGQVVPEFPLAVRNV</sequence>
<protein>
    <recommendedName>
        <fullName evidence="4">DUF1173 domain-containing protein</fullName>
    </recommendedName>
</protein>
<comment type="caution">
    <text evidence="2">The sequence shown here is derived from an EMBL/GenBank/DDBJ whole genome shotgun (WGS) entry which is preliminary data.</text>
</comment>
<reference evidence="2 3" key="1">
    <citation type="submission" date="2017-04" db="EMBL/GenBank/DDBJ databases">
        <title>Kefir bacterial isolates.</title>
        <authorList>
            <person name="Kim Y."/>
            <person name="Blasche S."/>
            <person name="Patil K.R."/>
        </authorList>
    </citation>
    <scope>NUCLEOTIDE SEQUENCE [LARGE SCALE GENOMIC DNA]</scope>
    <source>
        <strain evidence="2 3">KR</strain>
    </source>
</reference>
<dbReference type="OrthoDB" id="7439415at2"/>
<evidence type="ECO:0000256" key="1">
    <source>
        <dbReference type="SAM" id="MobiDB-lite"/>
    </source>
</evidence>
<dbReference type="EMBL" id="NCXK01000014">
    <property type="protein sequence ID" value="PAK77646.1"/>
    <property type="molecule type" value="Genomic_DNA"/>
</dbReference>
<dbReference type="Pfam" id="PF06666">
    <property type="entry name" value="DUF1173"/>
    <property type="match status" value="1"/>
</dbReference>
<evidence type="ECO:0008006" key="4">
    <source>
        <dbReference type="Google" id="ProtNLM"/>
    </source>
</evidence>
<feature type="region of interest" description="Disordered" evidence="1">
    <location>
        <begin position="119"/>
        <end position="139"/>
    </location>
</feature>
<name>A0A269XYY8_9PROT</name>
<organism evidence="2 3">
    <name type="scientific">Acetobacter fabarum</name>
    <dbReference type="NCBI Taxonomy" id="483199"/>
    <lineage>
        <taxon>Bacteria</taxon>
        <taxon>Pseudomonadati</taxon>
        <taxon>Pseudomonadota</taxon>
        <taxon>Alphaproteobacteria</taxon>
        <taxon>Acetobacterales</taxon>
        <taxon>Acetobacteraceae</taxon>
        <taxon>Acetobacter</taxon>
    </lineage>
</organism>
<proteinExistence type="predicted"/>
<dbReference type="AlphaFoldDB" id="A0A269XYY8"/>